<accession>A0A9D1IXE1</accession>
<sequence>MAANPINPPLPADLPENWQNGQIVAPEGADVGLSAQHGYNYLMQQVNAAQEGVNALGQAVEDLGGEIENLPTDGIMLSGGGGVSVLPVSANWRGVVYGAGKYVMAGTTSEDVQCFAYSSDGINWAEITPSPFTVPVRAMANNGSIFVALSYVTAVGGSNIAYYSTDGLEWTQTTLPSAGLWYDVAYGNGKFIAINKSNNTVAYSTDGILWTQGTTLQPGDWRNLAFGNGRFVVFSVNNDASAYSDDGQTWTPSTIPSGPNWTNIEYGAGKFVLISNDSTNSTAYSTDGISWTANPNSIPDVNCNWTNLEYGNEIFVATASNGDGDGLTPSPYIMYSMDGVNWTAIKLPVSLRCNWITYGADKFVVSAYGNISAFSTDGINWTSHLVDGDGADVTAQVRAALDMDAVDVSIPDATAELLGLPDGTTVNDGLVASVTPNQQVQDLIGGAVTFLNGSMSSSANWQSVTYGNGKFVAVAGSTNIGAYSTDGINWAQMMLPASATWKSVTYGNGMFVAVSGSNVAAYSTDGIEWTQTTLPGSSGWNDVTYGDGKFVAVASGTGTIGAYSANGISWMQMTLPKSAIWNCVTYGNGLFVAMTTHNNSATAYSTNGINWTASNTPFGGYWESITYANGKFIGVCSGFGFIIYSVNGINWSSSYSPLHTPWSCVTYGNGLFVVASSAGKTGIGAYSTDGINWTQCAIPMGSSSSGAQGIAFGDGIFVAVGGTSNNISAYSAPFKPSDAALLALYNRIVALENAI</sequence>
<evidence type="ECO:0000313" key="2">
    <source>
        <dbReference type="Proteomes" id="UP000824073"/>
    </source>
</evidence>
<comment type="caution">
    <text evidence="1">The sequence shown here is derived from an EMBL/GenBank/DDBJ whole genome shotgun (WGS) entry which is preliminary data.</text>
</comment>
<reference evidence="1" key="2">
    <citation type="journal article" date="2021" name="PeerJ">
        <title>Extensive microbial diversity within the chicken gut microbiome revealed by metagenomics and culture.</title>
        <authorList>
            <person name="Gilroy R."/>
            <person name="Ravi A."/>
            <person name="Getino M."/>
            <person name="Pursley I."/>
            <person name="Horton D.L."/>
            <person name="Alikhan N.F."/>
            <person name="Baker D."/>
            <person name="Gharbi K."/>
            <person name="Hall N."/>
            <person name="Watson M."/>
            <person name="Adriaenssens E.M."/>
            <person name="Foster-Nyarko E."/>
            <person name="Jarju S."/>
            <person name="Secka A."/>
            <person name="Antonio M."/>
            <person name="Oren A."/>
            <person name="Chaudhuri R.R."/>
            <person name="La Ragione R."/>
            <person name="Hildebrand F."/>
            <person name="Pallen M.J."/>
        </authorList>
    </citation>
    <scope>NUCLEOTIDE SEQUENCE</scope>
    <source>
        <strain evidence="1">CHK191-8634</strain>
    </source>
</reference>
<dbReference type="Proteomes" id="UP000824073">
    <property type="component" value="Unassembled WGS sequence"/>
</dbReference>
<organism evidence="1 2">
    <name type="scientific">Candidatus Ventrousia excrementavium</name>
    <dbReference type="NCBI Taxonomy" id="2840961"/>
    <lineage>
        <taxon>Bacteria</taxon>
        <taxon>Bacillati</taxon>
        <taxon>Bacillota</taxon>
        <taxon>Clostridia</taxon>
        <taxon>Eubacteriales</taxon>
        <taxon>Clostridiaceae</taxon>
        <taxon>Clostridiaceae incertae sedis</taxon>
        <taxon>Candidatus Ventrousia</taxon>
    </lineage>
</organism>
<proteinExistence type="predicted"/>
<dbReference type="SUPFAM" id="SSF110296">
    <property type="entry name" value="Oligoxyloglucan reducing end-specific cellobiohydrolase"/>
    <property type="match status" value="1"/>
</dbReference>
<protein>
    <submittedName>
        <fullName evidence="1">Exo-alpha-sialidase</fullName>
    </submittedName>
</protein>
<evidence type="ECO:0000313" key="1">
    <source>
        <dbReference type="EMBL" id="HIU43859.1"/>
    </source>
</evidence>
<reference evidence="1" key="1">
    <citation type="submission" date="2020-10" db="EMBL/GenBank/DDBJ databases">
        <authorList>
            <person name="Gilroy R."/>
        </authorList>
    </citation>
    <scope>NUCLEOTIDE SEQUENCE</scope>
    <source>
        <strain evidence="1">CHK191-8634</strain>
    </source>
</reference>
<dbReference type="EMBL" id="DVMR01000050">
    <property type="protein sequence ID" value="HIU43859.1"/>
    <property type="molecule type" value="Genomic_DNA"/>
</dbReference>
<dbReference type="CDD" id="cd15482">
    <property type="entry name" value="Sialidase_non-viral"/>
    <property type="match status" value="1"/>
</dbReference>
<gene>
    <name evidence="1" type="ORF">IAB67_06145</name>
</gene>
<dbReference type="InterPro" id="IPR036278">
    <property type="entry name" value="Sialidase_sf"/>
</dbReference>
<dbReference type="SUPFAM" id="SSF101898">
    <property type="entry name" value="NHL repeat"/>
    <property type="match status" value="1"/>
</dbReference>
<dbReference type="SUPFAM" id="SSF50939">
    <property type="entry name" value="Sialidases"/>
    <property type="match status" value="1"/>
</dbReference>
<dbReference type="AlphaFoldDB" id="A0A9D1IXE1"/>
<name>A0A9D1IXE1_9CLOT</name>